<evidence type="ECO:0000259" key="1">
    <source>
        <dbReference type="Pfam" id="PF07238"/>
    </source>
</evidence>
<organism evidence="2 3">
    <name type="scientific">Nitratidesulfovibrio vulgaris (strain DP4)</name>
    <name type="common">Desulfovibrio vulgaris</name>
    <dbReference type="NCBI Taxonomy" id="391774"/>
    <lineage>
        <taxon>Bacteria</taxon>
        <taxon>Pseudomonadati</taxon>
        <taxon>Thermodesulfobacteriota</taxon>
        <taxon>Desulfovibrionia</taxon>
        <taxon>Desulfovibrionales</taxon>
        <taxon>Desulfovibrionaceae</taxon>
        <taxon>Nitratidesulfovibrio</taxon>
    </lineage>
</organism>
<feature type="domain" description="PilZ" evidence="1">
    <location>
        <begin position="3"/>
        <end position="103"/>
    </location>
</feature>
<evidence type="ECO:0000313" key="3">
    <source>
        <dbReference type="Proteomes" id="UP000009173"/>
    </source>
</evidence>
<dbReference type="SUPFAM" id="SSF141371">
    <property type="entry name" value="PilZ domain-like"/>
    <property type="match status" value="1"/>
</dbReference>
<dbReference type="Proteomes" id="UP000009173">
    <property type="component" value="Chromosome"/>
</dbReference>
<gene>
    <name evidence="2" type="ordered locus">Dvul_2214</name>
</gene>
<protein>
    <submittedName>
        <fullName evidence="2">Type IV pilus assembly PilZ</fullName>
    </submittedName>
</protein>
<sequence>MMERRLAERLALDAPCFIEADTAKGRLPVMLCNVSPGGAMIGLPPGEEVMAVGDMLRLRAMPASLAPFSEGVSGRVMWCAGNRCGVQFDMPLPVTTEALRTLLLEMD</sequence>
<reference evidence="3" key="1">
    <citation type="journal article" date="2009" name="Environ. Microbiol.">
        <title>Contribution of mobile genetic elements to Desulfovibrio vulgaris genome plasticity.</title>
        <authorList>
            <person name="Walker C.B."/>
            <person name="Stolyar S."/>
            <person name="Chivian D."/>
            <person name="Pinel N."/>
            <person name="Gabster J.A."/>
            <person name="Dehal P.S."/>
            <person name="He Z."/>
            <person name="Yang Z.K."/>
            <person name="Yen H.C."/>
            <person name="Zhou J."/>
            <person name="Wall J.D."/>
            <person name="Hazen T.C."/>
            <person name="Arkin A.P."/>
            <person name="Stahl D.A."/>
        </authorList>
    </citation>
    <scope>NUCLEOTIDE SEQUENCE [LARGE SCALE GENOMIC DNA]</scope>
    <source>
        <strain evidence="3">DP4</strain>
    </source>
</reference>
<name>A0A0H3ABW8_NITV4</name>
<accession>A0A0H3ABW8</accession>
<dbReference type="GO" id="GO:0035438">
    <property type="term" value="F:cyclic-di-GMP binding"/>
    <property type="evidence" value="ECO:0007669"/>
    <property type="project" value="InterPro"/>
</dbReference>
<dbReference type="InterPro" id="IPR009875">
    <property type="entry name" value="PilZ_domain"/>
</dbReference>
<dbReference type="EMBL" id="CP000527">
    <property type="protein sequence ID" value="ABM29230.1"/>
    <property type="molecule type" value="Genomic_DNA"/>
</dbReference>
<dbReference type="Gene3D" id="2.40.10.220">
    <property type="entry name" value="predicted glycosyltransferase like domains"/>
    <property type="match status" value="1"/>
</dbReference>
<proteinExistence type="predicted"/>
<dbReference type="AlphaFoldDB" id="A0A0H3ABW8"/>
<dbReference type="Pfam" id="PF07238">
    <property type="entry name" value="PilZ"/>
    <property type="match status" value="1"/>
</dbReference>
<dbReference type="KEGG" id="dvl:Dvul_2214"/>
<evidence type="ECO:0000313" key="2">
    <source>
        <dbReference type="EMBL" id="ABM29230.1"/>
    </source>
</evidence>
<dbReference type="RefSeq" id="WP_011792722.1">
    <property type="nucleotide sequence ID" value="NC_008751.1"/>
</dbReference>
<dbReference type="HOGENOM" id="CLU_2218883_0_0_7"/>